<sequence length="72" mass="7839">MANQIPVSSTLRIDFETGLNEKGSIVFKRRSFSNIKVEATADQLFSAATAIASVQSYPMDEVTRVDTNSLIG</sequence>
<dbReference type="Proteomes" id="UP000220106">
    <property type="component" value="Unassembled WGS sequence"/>
</dbReference>
<accession>A0AAX0RS09</accession>
<dbReference type="InterPro" id="IPR012454">
    <property type="entry name" value="DUF1659"/>
</dbReference>
<evidence type="ECO:0000259" key="1">
    <source>
        <dbReference type="Pfam" id="PF07872"/>
    </source>
</evidence>
<dbReference type="EMBL" id="NUEQ01000014">
    <property type="protein sequence ID" value="PEJ34236.1"/>
    <property type="molecule type" value="Genomic_DNA"/>
</dbReference>
<name>A0AAX0RS09_9BACI</name>
<protein>
    <recommendedName>
        <fullName evidence="1">DUF1659 domain-containing protein</fullName>
    </recommendedName>
</protein>
<evidence type="ECO:0000313" key="3">
    <source>
        <dbReference type="Proteomes" id="UP000220106"/>
    </source>
</evidence>
<feature type="domain" description="DUF1659" evidence="1">
    <location>
        <begin position="3"/>
        <end position="71"/>
    </location>
</feature>
<organism evidence="2 3">
    <name type="scientific">Peribacillus butanolivorans</name>
    <dbReference type="NCBI Taxonomy" id="421767"/>
    <lineage>
        <taxon>Bacteria</taxon>
        <taxon>Bacillati</taxon>
        <taxon>Bacillota</taxon>
        <taxon>Bacilli</taxon>
        <taxon>Bacillales</taxon>
        <taxon>Bacillaceae</taxon>
        <taxon>Peribacillus</taxon>
    </lineage>
</organism>
<dbReference type="Pfam" id="PF07872">
    <property type="entry name" value="DUF1659"/>
    <property type="match status" value="1"/>
</dbReference>
<evidence type="ECO:0000313" key="2">
    <source>
        <dbReference type="EMBL" id="PEJ34236.1"/>
    </source>
</evidence>
<gene>
    <name evidence="2" type="ORF">CN689_08820</name>
</gene>
<comment type="caution">
    <text evidence="2">The sequence shown here is derived from an EMBL/GenBank/DDBJ whole genome shotgun (WGS) entry which is preliminary data.</text>
</comment>
<reference evidence="2 3" key="1">
    <citation type="submission" date="2017-09" db="EMBL/GenBank/DDBJ databases">
        <title>Large-scale bioinformatics analysis of Bacillus genomes uncovers conserved roles of natural products in bacterial physiology.</title>
        <authorList>
            <consortium name="Agbiome Team Llc"/>
            <person name="Bleich R.M."/>
            <person name="Kirk G.J."/>
            <person name="Santa Maria K.C."/>
            <person name="Allen S.E."/>
            <person name="Farag S."/>
            <person name="Shank E.A."/>
            <person name="Bowers A."/>
        </authorList>
    </citation>
    <scope>NUCLEOTIDE SEQUENCE [LARGE SCALE GENOMIC DNA]</scope>
    <source>
        <strain evidence="2 3">AFS003229</strain>
    </source>
</reference>
<dbReference type="AlphaFoldDB" id="A0AAX0RS09"/>
<proteinExistence type="predicted"/>
<dbReference type="RefSeq" id="WP_098175594.1">
    <property type="nucleotide sequence ID" value="NZ_NUEQ01000014.1"/>
</dbReference>